<protein>
    <submittedName>
        <fullName evidence="2">Homoserine dehydrogenase</fullName>
    </submittedName>
</protein>
<feature type="non-terminal residue" evidence="2">
    <location>
        <position position="121"/>
    </location>
</feature>
<name>A0ABU2UZ24_9ACTN</name>
<dbReference type="InterPro" id="IPR036291">
    <property type="entry name" value="NAD(P)-bd_dom_sf"/>
</dbReference>
<dbReference type="SUPFAM" id="SSF51735">
    <property type="entry name" value="NAD(P)-binding Rossmann-fold domains"/>
    <property type="match status" value="1"/>
</dbReference>
<feature type="domain" description="Aspartate/homoserine dehydrogenase NAD-binding" evidence="1">
    <location>
        <begin position="9"/>
        <end position="98"/>
    </location>
</feature>
<dbReference type="PANTHER" id="PTHR43331:SF1">
    <property type="entry name" value="HOMOSERINE DEHYDROGENASE"/>
    <property type="match status" value="1"/>
</dbReference>
<dbReference type="EMBL" id="JAVRFF010000604">
    <property type="protein sequence ID" value="MDT0478553.1"/>
    <property type="molecule type" value="Genomic_DNA"/>
</dbReference>
<evidence type="ECO:0000313" key="2">
    <source>
        <dbReference type="EMBL" id="MDT0478553.1"/>
    </source>
</evidence>
<dbReference type="InterPro" id="IPR005106">
    <property type="entry name" value="Asp/hSer_DH_NAD-bd"/>
</dbReference>
<dbReference type="Gene3D" id="3.30.360.10">
    <property type="entry name" value="Dihydrodipicolinate Reductase, domain 2"/>
    <property type="match status" value="1"/>
</dbReference>
<dbReference type="Pfam" id="PF03447">
    <property type="entry name" value="NAD_binding_3"/>
    <property type="match status" value="1"/>
</dbReference>
<gene>
    <name evidence="2" type="ORF">RM863_41260</name>
</gene>
<keyword evidence="3" id="KW-1185">Reference proteome</keyword>
<dbReference type="PANTHER" id="PTHR43331">
    <property type="entry name" value="HOMOSERINE DEHYDROGENASE"/>
    <property type="match status" value="1"/>
</dbReference>
<reference evidence="2" key="1">
    <citation type="submission" date="2024-05" db="EMBL/GenBank/DDBJ databases">
        <title>30 novel species of actinomycetes from the DSMZ collection.</title>
        <authorList>
            <person name="Nouioui I."/>
        </authorList>
    </citation>
    <scope>NUCLEOTIDE SEQUENCE</scope>
    <source>
        <strain evidence="2">DSM 41014</strain>
    </source>
</reference>
<sequence length="121" mass="13081">MTRRTGRKIKITHVGTRRNRTDIPTDIKQSADLFDIIQQDDVDIVVELMGGTTTAKEVILAAIEHGKHIVTANKALLAEHGNEIFAKADSKGVKVAYEAAVAGGIPIIKILREGLAANKID</sequence>
<dbReference type="Gene3D" id="3.40.50.720">
    <property type="entry name" value="NAD(P)-binding Rossmann-like Domain"/>
    <property type="match status" value="1"/>
</dbReference>
<evidence type="ECO:0000259" key="1">
    <source>
        <dbReference type="Pfam" id="PF03447"/>
    </source>
</evidence>
<proteinExistence type="predicted"/>
<comment type="caution">
    <text evidence="2">The sequence shown here is derived from an EMBL/GenBank/DDBJ whole genome shotgun (WGS) entry which is preliminary data.</text>
</comment>
<organism evidence="2 3">
    <name type="scientific">Streptomyces hintoniae</name>
    <dbReference type="NCBI Taxonomy" id="3075521"/>
    <lineage>
        <taxon>Bacteria</taxon>
        <taxon>Bacillati</taxon>
        <taxon>Actinomycetota</taxon>
        <taxon>Actinomycetes</taxon>
        <taxon>Kitasatosporales</taxon>
        <taxon>Streptomycetaceae</taxon>
        <taxon>Streptomyces</taxon>
    </lineage>
</organism>
<dbReference type="Proteomes" id="UP001180489">
    <property type="component" value="Unassembled WGS sequence"/>
</dbReference>
<accession>A0ABU2UZ24</accession>
<evidence type="ECO:0000313" key="3">
    <source>
        <dbReference type="Proteomes" id="UP001180489"/>
    </source>
</evidence>